<dbReference type="PANTHER" id="PTHR42958:SF3">
    <property type="entry name" value="HYDROGENASE-1 LARGE CHAIN"/>
    <property type="match status" value="1"/>
</dbReference>
<evidence type="ECO:0000256" key="14">
    <source>
        <dbReference type="RuleBase" id="RU003896"/>
    </source>
</evidence>
<dbReference type="eggNOG" id="COG0374">
    <property type="taxonomic scope" value="Bacteria"/>
</dbReference>
<dbReference type="STRING" id="363253.LI0440"/>
<dbReference type="EMBL" id="AM180252">
    <property type="protein sequence ID" value="CAJ54494.1"/>
    <property type="molecule type" value="Genomic_DNA"/>
</dbReference>
<comment type="subunit">
    <text evidence="4">Heterodimer of a large and a small subunit.</text>
</comment>
<keyword evidence="9 14" id="KW-0560">Oxidoreductase</keyword>
<comment type="cofactor">
    <cofactor evidence="1 13">
        <name>Ni(2+)</name>
        <dbReference type="ChEBI" id="CHEBI:49786"/>
    </cofactor>
</comment>
<organism evidence="15 16">
    <name type="scientific">Lawsonia intracellularis (strain PHE/MN1-00)</name>
    <dbReference type="NCBI Taxonomy" id="363253"/>
    <lineage>
        <taxon>Bacteria</taxon>
        <taxon>Pseudomonadati</taxon>
        <taxon>Thermodesulfobacteriota</taxon>
        <taxon>Desulfovibrionia</taxon>
        <taxon>Desulfovibrionales</taxon>
        <taxon>Desulfovibrionaceae</taxon>
        <taxon>Lawsonia</taxon>
    </lineage>
</organism>
<dbReference type="KEGG" id="lip:LI0440"/>
<evidence type="ECO:0000256" key="1">
    <source>
        <dbReference type="ARBA" id="ARBA00001967"/>
    </source>
</evidence>
<dbReference type="PANTHER" id="PTHR42958">
    <property type="entry name" value="HYDROGENASE-2 LARGE CHAIN"/>
    <property type="match status" value="1"/>
</dbReference>
<keyword evidence="16" id="KW-1185">Reference proteome</keyword>
<dbReference type="PROSITE" id="PS00507">
    <property type="entry name" value="NI_HGENASE_L_1"/>
    <property type="match status" value="1"/>
</dbReference>
<dbReference type="RefSeq" id="WP_011526524.1">
    <property type="nucleotide sequence ID" value="NC_008011.1"/>
</dbReference>
<comment type="subcellular location">
    <subcellularLocation>
        <location evidence="2">Periplasm</location>
    </subcellularLocation>
</comment>
<gene>
    <name evidence="15" type="primary">hyaB</name>
    <name evidence="15" type="ordered locus">LI0440</name>
</gene>
<keyword evidence="8" id="KW-0574">Periplasm</keyword>
<evidence type="ECO:0000256" key="13">
    <source>
        <dbReference type="PIRSR" id="PIRSR601501-1"/>
    </source>
</evidence>
<keyword evidence="13" id="KW-0408">Iron</keyword>
<evidence type="ECO:0000256" key="10">
    <source>
        <dbReference type="ARBA" id="ARBA00029307"/>
    </source>
</evidence>
<feature type="binding site" evidence="13">
    <location>
        <position position="57"/>
    </location>
    <ligand>
        <name>Mg(2+)</name>
        <dbReference type="ChEBI" id="CHEBI:18420"/>
    </ligand>
</feature>
<evidence type="ECO:0000256" key="6">
    <source>
        <dbReference type="ARBA" id="ARBA00022596"/>
    </source>
</evidence>
<dbReference type="GO" id="GO:0042597">
    <property type="term" value="C:periplasmic space"/>
    <property type="evidence" value="ECO:0007669"/>
    <property type="project" value="UniProtKB-SubCell"/>
</dbReference>
<name>Q1MR82_LAWIP</name>
<dbReference type="AlphaFoldDB" id="Q1MR82"/>
<comment type="similarity">
    <text evidence="3 14">Belongs to the [NiFe]/[NiFeSe] hydrogenase large subunit family.</text>
</comment>
<dbReference type="PROSITE" id="PS00508">
    <property type="entry name" value="NI_HGENASE_L_2"/>
    <property type="match status" value="1"/>
</dbReference>
<dbReference type="FunFam" id="1.10.645.10:FF:000002">
    <property type="entry name" value="Hydrogenase 2 large subunit"/>
    <property type="match status" value="1"/>
</dbReference>
<evidence type="ECO:0000256" key="9">
    <source>
        <dbReference type="ARBA" id="ARBA00023002"/>
    </source>
</evidence>
<dbReference type="Proteomes" id="UP000002430">
    <property type="component" value="Chromosome"/>
</dbReference>
<dbReference type="HOGENOM" id="CLU_030087_0_0_7"/>
<dbReference type="Pfam" id="PF00374">
    <property type="entry name" value="NiFeSe_Hases"/>
    <property type="match status" value="1"/>
</dbReference>
<dbReference type="GO" id="GO:0016151">
    <property type="term" value="F:nickel cation binding"/>
    <property type="evidence" value="ECO:0007669"/>
    <property type="project" value="InterPro"/>
</dbReference>
<dbReference type="InterPro" id="IPR029014">
    <property type="entry name" value="NiFe-Hase_large"/>
</dbReference>
<reference evidence="15 16" key="1">
    <citation type="submission" date="2005-11" db="EMBL/GenBank/DDBJ databases">
        <title>The complete genome sequence of Lawsonia intracellularis: the causative agent of proliferative enteropathy.</title>
        <authorList>
            <person name="Kaur K."/>
            <person name="Zhang Q."/>
            <person name="Beckler D."/>
            <person name="Munir S."/>
            <person name="Li L."/>
            <person name="Kinsley K."/>
            <person name="Herron L."/>
            <person name="Peterson A."/>
            <person name="May B."/>
            <person name="Singh S."/>
            <person name="Gebhart C."/>
            <person name="Kapur V."/>
        </authorList>
    </citation>
    <scope>NUCLEOTIDE SEQUENCE [LARGE SCALE GENOMIC DNA]</scope>
    <source>
        <strain evidence="15 16">PHE/MN1-00</strain>
    </source>
</reference>
<comment type="cofactor">
    <cofactor evidence="13">
        <name>Fe cation</name>
        <dbReference type="ChEBI" id="CHEBI:24875"/>
    </cofactor>
</comment>
<dbReference type="GO" id="GO:0008901">
    <property type="term" value="F:ferredoxin hydrogenase activity"/>
    <property type="evidence" value="ECO:0007669"/>
    <property type="project" value="InterPro"/>
</dbReference>
<keyword evidence="13" id="KW-0460">Magnesium</keyword>
<keyword evidence="6 13" id="KW-0533">Nickel</keyword>
<dbReference type="OrthoDB" id="9761717at2"/>
<dbReference type="Gene3D" id="1.10.645.10">
    <property type="entry name" value="Cytochrome-c3 Hydrogenase, chain B"/>
    <property type="match status" value="1"/>
</dbReference>
<dbReference type="SUPFAM" id="SSF56762">
    <property type="entry name" value="HydB/Nqo4-like"/>
    <property type="match status" value="1"/>
</dbReference>
<evidence type="ECO:0000256" key="7">
    <source>
        <dbReference type="ARBA" id="ARBA00022723"/>
    </source>
</evidence>
<feature type="binding site" evidence="13">
    <location>
        <position position="79"/>
    </location>
    <ligand>
        <name>Fe cation</name>
        <dbReference type="ChEBI" id="CHEBI:24875"/>
    </ligand>
</feature>
<accession>Q1MR82</accession>
<evidence type="ECO:0000256" key="12">
    <source>
        <dbReference type="ARBA" id="ARBA00083852"/>
    </source>
</evidence>
<protein>
    <recommendedName>
        <fullName evidence="11">Periplasmic [NiFe] hydrogenase large subunit</fullName>
        <ecNumber evidence="5">1.12.2.1</ecNumber>
    </recommendedName>
    <alternativeName>
        <fullName evidence="12">NiFe hydrogenlyase large chain</fullName>
    </alternativeName>
</protein>
<dbReference type="InterPro" id="IPR050867">
    <property type="entry name" value="NiFe/NiFeSe_hydrgnase_LSU"/>
</dbReference>
<dbReference type="GO" id="GO:0047806">
    <property type="term" value="F:cytochrome-c3 hydrogenase activity"/>
    <property type="evidence" value="ECO:0007669"/>
    <property type="project" value="UniProtKB-EC"/>
</dbReference>
<feature type="binding site" evidence="13">
    <location>
        <position position="583"/>
    </location>
    <ligand>
        <name>Mg(2+)</name>
        <dbReference type="ChEBI" id="CHEBI:18420"/>
    </ligand>
</feature>
<evidence type="ECO:0000256" key="4">
    <source>
        <dbReference type="ARBA" id="ARBA00011771"/>
    </source>
</evidence>
<evidence type="ECO:0000256" key="2">
    <source>
        <dbReference type="ARBA" id="ARBA00004418"/>
    </source>
</evidence>
<feature type="binding site" evidence="13">
    <location>
        <position position="76"/>
    </location>
    <ligand>
        <name>Ni(2+)</name>
        <dbReference type="ChEBI" id="CHEBI:49786"/>
    </ligand>
</feature>
<dbReference type="InterPro" id="IPR018194">
    <property type="entry name" value="Ni-dep_hyd_lsu_Ni_BS"/>
</dbReference>
<evidence type="ECO:0000256" key="8">
    <source>
        <dbReference type="ARBA" id="ARBA00022764"/>
    </source>
</evidence>
<comment type="catalytic activity">
    <reaction evidence="10">
        <text>2 Fe(III)-[cytochrome c3] + H2 = 2 Fe(II)-[cytochrome c3] + 2 H(+)</text>
        <dbReference type="Rhea" id="RHEA:20625"/>
        <dbReference type="Rhea" id="RHEA-COMP:11576"/>
        <dbReference type="Rhea" id="RHEA-COMP:11577"/>
        <dbReference type="ChEBI" id="CHEBI:15378"/>
        <dbReference type="ChEBI" id="CHEBI:18276"/>
        <dbReference type="ChEBI" id="CHEBI:29033"/>
        <dbReference type="ChEBI" id="CHEBI:29034"/>
        <dbReference type="EC" id="1.12.2.1"/>
    </reaction>
</comment>
<evidence type="ECO:0000256" key="11">
    <source>
        <dbReference type="ARBA" id="ARBA00074020"/>
    </source>
</evidence>
<evidence type="ECO:0000256" key="5">
    <source>
        <dbReference type="ARBA" id="ARBA00012159"/>
    </source>
</evidence>
<proteinExistence type="inferred from homology"/>
<sequence>MSYQYSTQGYEVTDAGKRIVVDPITRIEGHLRCEVNINSSGIITNAVSSGTLFRGLEIILKNRDPRDAWAFAERICGVCTGTHALTSIYAVENALQIEVPANANFIRNMMQLALWCHDHIVHFYQLAGLDWIDVVSAAKGDPKKASELAQSISSWPMSSPGYFADIKKRLVDIIGSGQLGIFKNGYWGHPAYKLPPEANLMLVAHYIEALNMQKEVVKIHTIFGGKNPHPNWIVGGMPLALNLDAKGGADVINMERLEYVQRIINICKDFTSKVLMPDTIALGKFYPEWLSIGKGISHLSILSYGGFPTISNDFSNDSLLVPNGAIINGNFNEVHPVDLFAEDEVREEVSHSWYRYPNDITSLHPFEGETIPEFSVGPNTKGTETDIKELDERARYSWIKTPRWKGHMMEVGPLPRVLIAYYMKREETVTAVDEICRQLNVPVTHMCSTLGRIIARSHEAVWAAEKLQYFFDRLIANTKAGDLTVANTTKWEPSTWPKEAKGAGFTEAPRGALGHWVVIKDTKIDRYQCVVPTTWNAAPRSDSEQLGPYEAALMDTHLAEPEKPLELLRTIHSFDPCLACATHIIGPDGNEVLSVQCNTAGC</sequence>
<feature type="binding site" evidence="13">
    <location>
        <position position="580"/>
    </location>
    <ligand>
        <name>Fe cation</name>
        <dbReference type="ChEBI" id="CHEBI:24875"/>
    </ligand>
</feature>
<dbReference type="InterPro" id="IPR001501">
    <property type="entry name" value="Ni-dep_hyd_lsu"/>
</dbReference>
<evidence type="ECO:0000313" key="15">
    <source>
        <dbReference type="EMBL" id="CAJ54494.1"/>
    </source>
</evidence>
<evidence type="ECO:0000313" key="16">
    <source>
        <dbReference type="Proteomes" id="UP000002430"/>
    </source>
</evidence>
<keyword evidence="7 13" id="KW-0479">Metal-binding</keyword>
<evidence type="ECO:0000256" key="3">
    <source>
        <dbReference type="ARBA" id="ARBA00009292"/>
    </source>
</evidence>
<feature type="binding site" evidence="13">
    <location>
        <position position="577"/>
    </location>
    <ligand>
        <name>Ni(2+)</name>
        <dbReference type="ChEBI" id="CHEBI:49786"/>
    </ligand>
</feature>
<feature type="binding site" evidence="13">
    <location>
        <position position="79"/>
    </location>
    <ligand>
        <name>Ni(2+)</name>
        <dbReference type="ChEBI" id="CHEBI:49786"/>
    </ligand>
</feature>
<dbReference type="EC" id="1.12.2.1" evidence="5"/>